<proteinExistence type="predicted"/>
<comment type="caution">
    <text evidence="1">The sequence shown here is derived from an EMBL/GenBank/DDBJ whole genome shotgun (WGS) entry which is preliminary data.</text>
</comment>
<accession>A0A4Z2JDL8</accession>
<protein>
    <submittedName>
        <fullName evidence="1">Uncharacterized protein</fullName>
    </submittedName>
</protein>
<dbReference type="AlphaFoldDB" id="A0A4Z2JDL8"/>
<dbReference type="Proteomes" id="UP000314294">
    <property type="component" value="Unassembled WGS sequence"/>
</dbReference>
<keyword evidence="2" id="KW-1185">Reference proteome</keyword>
<reference evidence="1 2" key="1">
    <citation type="submission" date="2019-03" db="EMBL/GenBank/DDBJ databases">
        <title>First draft genome of Liparis tanakae, snailfish: a comprehensive survey of snailfish specific genes.</title>
        <authorList>
            <person name="Kim W."/>
            <person name="Song I."/>
            <person name="Jeong J.-H."/>
            <person name="Kim D."/>
            <person name="Kim S."/>
            <person name="Ryu S."/>
            <person name="Song J.Y."/>
            <person name="Lee S.K."/>
        </authorList>
    </citation>
    <scope>NUCLEOTIDE SEQUENCE [LARGE SCALE GENOMIC DNA]</scope>
    <source>
        <tissue evidence="1">Muscle</tissue>
    </source>
</reference>
<name>A0A4Z2JDL8_9TELE</name>
<gene>
    <name evidence="1" type="ORF">EYF80_001157</name>
</gene>
<evidence type="ECO:0000313" key="2">
    <source>
        <dbReference type="Proteomes" id="UP000314294"/>
    </source>
</evidence>
<sequence length="93" mass="9672">MAELTLGPCVSLRGVTSGAGGVRTAADKERGCYSVTELPSDSGLKRAKAGLGSGVKTRRCNTQQAITAPLRRRIVSLRLLGAAPVLSRVLPLI</sequence>
<organism evidence="1 2">
    <name type="scientific">Liparis tanakae</name>
    <name type="common">Tanaka's snailfish</name>
    <dbReference type="NCBI Taxonomy" id="230148"/>
    <lineage>
        <taxon>Eukaryota</taxon>
        <taxon>Metazoa</taxon>
        <taxon>Chordata</taxon>
        <taxon>Craniata</taxon>
        <taxon>Vertebrata</taxon>
        <taxon>Euteleostomi</taxon>
        <taxon>Actinopterygii</taxon>
        <taxon>Neopterygii</taxon>
        <taxon>Teleostei</taxon>
        <taxon>Neoteleostei</taxon>
        <taxon>Acanthomorphata</taxon>
        <taxon>Eupercaria</taxon>
        <taxon>Perciformes</taxon>
        <taxon>Cottioidei</taxon>
        <taxon>Cottales</taxon>
        <taxon>Liparidae</taxon>
        <taxon>Liparis</taxon>
    </lineage>
</organism>
<dbReference type="EMBL" id="SRLO01000005">
    <property type="protein sequence ID" value="TNN88375.1"/>
    <property type="molecule type" value="Genomic_DNA"/>
</dbReference>
<evidence type="ECO:0000313" key="1">
    <source>
        <dbReference type="EMBL" id="TNN88375.1"/>
    </source>
</evidence>